<protein>
    <submittedName>
        <fullName evidence="3">Leukocyte receptor cluster member 1</fullName>
    </submittedName>
</protein>
<dbReference type="STRING" id="121845.A0A1S3D3K7"/>
<feature type="compositionally biased region" description="Basic and acidic residues" evidence="1">
    <location>
        <begin position="32"/>
        <end position="70"/>
    </location>
</feature>
<reference evidence="3" key="1">
    <citation type="submission" date="2025-08" db="UniProtKB">
        <authorList>
            <consortium name="RefSeq"/>
        </authorList>
    </citation>
    <scope>IDENTIFICATION</scope>
</reference>
<feature type="compositionally biased region" description="Basic and acidic residues" evidence="1">
    <location>
        <begin position="98"/>
        <end position="120"/>
    </location>
</feature>
<dbReference type="OMA" id="VWRRDNI"/>
<keyword evidence="3" id="KW-0675">Receptor</keyword>
<feature type="compositionally biased region" description="Basic residues" evidence="1">
    <location>
        <begin position="174"/>
        <end position="200"/>
    </location>
</feature>
<dbReference type="KEGG" id="dci:103510729"/>
<dbReference type="RefSeq" id="XP_008473637.1">
    <property type="nucleotide sequence ID" value="XM_008475415.3"/>
</dbReference>
<dbReference type="Proteomes" id="UP000079169">
    <property type="component" value="Unplaced"/>
</dbReference>
<evidence type="ECO:0000256" key="1">
    <source>
        <dbReference type="SAM" id="MobiDB-lite"/>
    </source>
</evidence>
<keyword evidence="2" id="KW-1185">Reference proteome</keyword>
<proteinExistence type="predicted"/>
<feature type="region of interest" description="Disordered" evidence="1">
    <location>
        <begin position="277"/>
        <end position="314"/>
    </location>
</feature>
<evidence type="ECO:0000313" key="3">
    <source>
        <dbReference type="RefSeq" id="XP_008473637.1"/>
    </source>
</evidence>
<feature type="compositionally biased region" description="Polar residues" evidence="1">
    <location>
        <begin position="300"/>
        <end position="314"/>
    </location>
</feature>
<sequence length="314" mass="37310">MTVCVHESEARTTHLREKAKEKFYKTSSSSSGKKDSDKVQEHINLFRDIQEGRDGYKKTNEEHEKEEKEVREKYEKSIGYLTYLGQDTKVTAWYQTKRLRDGDANNSDERECQKNDKVRYDPLNVIQRVVGVQKPCKAKSTSRYENQRSHEDDGRSKHKKRKESDSLNSSNYNHNRRKRKHKHREYRTKPRNFKKRKHAKSSGESEDSDRNEKIETLEYRTKPRKSKKRKRAKISEESESESEDSDRSKKIEILRQERLKREAEEKVRAEKVLAKLRGESIPDGTKVDELRENGRKKQKYNSQYNPTLAKQNKD</sequence>
<dbReference type="PaxDb" id="121845-A0A1S3D3K7"/>
<accession>A0A1S3D3K7</accession>
<feature type="region of interest" description="Disordered" evidence="1">
    <location>
        <begin position="19"/>
        <end position="70"/>
    </location>
</feature>
<dbReference type="InterPro" id="IPR039875">
    <property type="entry name" value="LENG1-like"/>
</dbReference>
<gene>
    <name evidence="3" type="primary">LOC103510729</name>
</gene>
<dbReference type="PANTHER" id="PTHR22093:SF0">
    <property type="entry name" value="LEUKOCYTE RECEPTOR CLUSTER MEMBER 1"/>
    <property type="match status" value="1"/>
</dbReference>
<dbReference type="AlphaFoldDB" id="A0A1S3D3K7"/>
<feature type="compositionally biased region" description="Basic and acidic residues" evidence="1">
    <location>
        <begin position="208"/>
        <end position="221"/>
    </location>
</feature>
<dbReference type="PANTHER" id="PTHR22093">
    <property type="entry name" value="LEUKOCYTE RECEPTOR CLUSTER LRC MEMBER 1"/>
    <property type="match status" value="1"/>
</dbReference>
<dbReference type="GeneID" id="103510729"/>
<name>A0A1S3D3K7_DIACI</name>
<feature type="compositionally biased region" description="Basic and acidic residues" evidence="1">
    <location>
        <begin position="277"/>
        <end position="295"/>
    </location>
</feature>
<evidence type="ECO:0000313" key="2">
    <source>
        <dbReference type="Proteomes" id="UP000079169"/>
    </source>
</evidence>
<organism evidence="2 3">
    <name type="scientific">Diaphorina citri</name>
    <name type="common">Asian citrus psyllid</name>
    <dbReference type="NCBI Taxonomy" id="121845"/>
    <lineage>
        <taxon>Eukaryota</taxon>
        <taxon>Metazoa</taxon>
        <taxon>Ecdysozoa</taxon>
        <taxon>Arthropoda</taxon>
        <taxon>Hexapoda</taxon>
        <taxon>Insecta</taxon>
        <taxon>Pterygota</taxon>
        <taxon>Neoptera</taxon>
        <taxon>Paraneoptera</taxon>
        <taxon>Hemiptera</taxon>
        <taxon>Sternorrhyncha</taxon>
        <taxon>Psylloidea</taxon>
        <taxon>Psyllidae</taxon>
        <taxon>Diaphorininae</taxon>
        <taxon>Diaphorina</taxon>
    </lineage>
</organism>
<feature type="compositionally biased region" description="Basic residues" evidence="1">
    <location>
        <begin position="222"/>
        <end position="232"/>
    </location>
</feature>
<feature type="compositionally biased region" description="Basic and acidic residues" evidence="1">
    <location>
        <begin position="145"/>
        <end position="155"/>
    </location>
</feature>
<feature type="region of interest" description="Disordered" evidence="1">
    <location>
        <begin position="98"/>
        <end position="252"/>
    </location>
</feature>